<organism evidence="1 2">
    <name type="scientific">Halteria grandinella</name>
    <dbReference type="NCBI Taxonomy" id="5974"/>
    <lineage>
        <taxon>Eukaryota</taxon>
        <taxon>Sar</taxon>
        <taxon>Alveolata</taxon>
        <taxon>Ciliophora</taxon>
        <taxon>Intramacronucleata</taxon>
        <taxon>Spirotrichea</taxon>
        <taxon>Stichotrichia</taxon>
        <taxon>Sporadotrichida</taxon>
        <taxon>Halteriidae</taxon>
        <taxon>Halteria</taxon>
    </lineage>
</organism>
<protein>
    <submittedName>
        <fullName evidence="1">Uncharacterized protein</fullName>
    </submittedName>
</protein>
<keyword evidence="2" id="KW-1185">Reference proteome</keyword>
<comment type="caution">
    <text evidence="1">The sequence shown here is derived from an EMBL/GenBank/DDBJ whole genome shotgun (WGS) entry which is preliminary data.</text>
</comment>
<accession>A0A8J8SV76</accession>
<dbReference type="EMBL" id="RRYP01025998">
    <property type="protein sequence ID" value="TNV71899.1"/>
    <property type="molecule type" value="Genomic_DNA"/>
</dbReference>
<evidence type="ECO:0000313" key="2">
    <source>
        <dbReference type="Proteomes" id="UP000785679"/>
    </source>
</evidence>
<proteinExistence type="predicted"/>
<dbReference type="AlphaFoldDB" id="A0A8J8SV76"/>
<reference evidence="1" key="1">
    <citation type="submission" date="2019-06" db="EMBL/GenBank/DDBJ databases">
        <authorList>
            <person name="Zheng W."/>
        </authorList>
    </citation>
    <scope>NUCLEOTIDE SEQUENCE</scope>
    <source>
        <strain evidence="1">QDHG01</strain>
    </source>
</reference>
<dbReference type="Proteomes" id="UP000785679">
    <property type="component" value="Unassembled WGS sequence"/>
</dbReference>
<sequence>MKELDFDFFMSQDAGRTFYRGLFIYASLYSLKHYSLSPTIQRALNFVHTELWKPSNCFIAMRPRLRLLYVAAVASFVPYLTKKGAQKALGSEEVNLFYGGNVGLGMVNGGIITGLCLTFNPWYVAGGSLIGAVQGAMWTFAFRYQLVQRYNALNQQSKYEDKDFTL</sequence>
<gene>
    <name evidence="1" type="ORF">FGO68_gene2925</name>
</gene>
<evidence type="ECO:0000313" key="1">
    <source>
        <dbReference type="EMBL" id="TNV71899.1"/>
    </source>
</evidence>
<name>A0A8J8SV76_HALGN</name>